<dbReference type="PIRSF" id="PIRSF006205">
    <property type="entry name" value="Dxp_reductismrs"/>
    <property type="match status" value="1"/>
</dbReference>
<comment type="similarity">
    <text evidence="2 9">Belongs to the DXR family.</text>
</comment>
<feature type="binding site" evidence="9">
    <location>
        <position position="122"/>
    </location>
    <ligand>
        <name>NADPH</name>
        <dbReference type="ChEBI" id="CHEBI:57783"/>
    </ligand>
</feature>
<feature type="binding site" evidence="9">
    <location>
        <position position="10"/>
    </location>
    <ligand>
        <name>NADPH</name>
        <dbReference type="ChEBI" id="CHEBI:57783"/>
    </ligand>
</feature>
<dbReference type="InterPro" id="IPR003821">
    <property type="entry name" value="DXP_reductoisomerase"/>
</dbReference>
<feature type="domain" description="1-deoxy-D-xylulose 5-phosphate reductoisomerase N-terminal" evidence="10">
    <location>
        <begin position="4"/>
        <end position="130"/>
    </location>
</feature>
<dbReference type="SUPFAM" id="SSF55347">
    <property type="entry name" value="Glyceraldehyde-3-phosphate dehydrogenase-like, C-terminal domain"/>
    <property type="match status" value="1"/>
</dbReference>
<feature type="binding site" evidence="9">
    <location>
        <position position="150"/>
    </location>
    <ligand>
        <name>1-deoxy-D-xylulose 5-phosphate</name>
        <dbReference type="ChEBI" id="CHEBI:57792"/>
    </ligand>
</feature>
<feature type="domain" description="1-deoxy-D-xylulose 5-phosphate reductoisomerase C-terminal" evidence="11">
    <location>
        <begin position="144"/>
        <end position="236"/>
    </location>
</feature>
<feature type="binding site" evidence="9">
    <location>
        <position position="212"/>
    </location>
    <ligand>
        <name>NADPH</name>
        <dbReference type="ChEBI" id="CHEBI:57783"/>
    </ligand>
</feature>
<comment type="caution">
    <text evidence="13">The sequence shown here is derived from an EMBL/GenBank/DDBJ whole genome shotgun (WGS) entry which is preliminary data.</text>
</comment>
<dbReference type="EC" id="1.1.1.267" evidence="9"/>
<dbReference type="Proteomes" id="UP001628193">
    <property type="component" value="Unassembled WGS sequence"/>
</dbReference>
<evidence type="ECO:0000313" key="14">
    <source>
        <dbReference type="Proteomes" id="UP001628193"/>
    </source>
</evidence>
<dbReference type="RefSeq" id="WP_420904063.1">
    <property type="nucleotide sequence ID" value="NZ_BAAFGK010000002.1"/>
</dbReference>
<evidence type="ECO:0000256" key="9">
    <source>
        <dbReference type="HAMAP-Rule" id="MF_00183"/>
    </source>
</evidence>
<reference evidence="13 14" key="2">
    <citation type="submission" date="2024-09" db="EMBL/GenBank/DDBJ databases">
        <title>Draft genome sequence of Candidatus Magnetaquicoccaceae bacterium FCR-1.</title>
        <authorList>
            <person name="Shimoshige H."/>
            <person name="Shimamura S."/>
            <person name="Taoka A."/>
            <person name="Kobayashi H."/>
            <person name="Maekawa T."/>
        </authorList>
    </citation>
    <scope>NUCLEOTIDE SEQUENCE [LARGE SCALE GENOMIC DNA]</scope>
    <source>
        <strain evidence="13 14">FCR-1</strain>
    </source>
</reference>
<evidence type="ECO:0000256" key="7">
    <source>
        <dbReference type="ARBA" id="ARBA00023229"/>
    </source>
</evidence>
<feature type="binding site" evidence="9">
    <location>
        <position position="150"/>
    </location>
    <ligand>
        <name>Mn(2+)</name>
        <dbReference type="ChEBI" id="CHEBI:29035"/>
    </ligand>
</feature>
<gene>
    <name evidence="9 13" type="primary">dxr</name>
    <name evidence="13" type="ORF">SIID45300_00659</name>
</gene>
<protein>
    <recommendedName>
        <fullName evidence="9">1-deoxy-D-xylulose 5-phosphate reductoisomerase</fullName>
        <shortName evidence="9">DXP reductoisomerase</shortName>
        <ecNumber evidence="9">1.1.1.267</ecNumber>
    </recommendedName>
    <alternativeName>
        <fullName evidence="9">1-deoxyxylulose-5-phosphate reductoisomerase</fullName>
    </alternativeName>
    <alternativeName>
        <fullName evidence="9">2-C-methyl-D-erythritol 4-phosphate synthase</fullName>
    </alternativeName>
</protein>
<name>A0ABQ0C638_9PROT</name>
<reference evidence="13 14" key="1">
    <citation type="submission" date="2024-05" db="EMBL/GenBank/DDBJ databases">
        <authorList>
            <consortium name="Candidatus Magnetaquicoccaceae bacterium FCR-1 genome sequencing consortium"/>
            <person name="Shimoshige H."/>
            <person name="Shimamura S."/>
            <person name="Taoka A."/>
            <person name="Kobayashi H."/>
            <person name="Maekawa T."/>
        </authorList>
    </citation>
    <scope>NUCLEOTIDE SEQUENCE [LARGE SCALE GENOMIC DNA]</scope>
    <source>
        <strain evidence="13 14">FCR-1</strain>
    </source>
</reference>
<dbReference type="Gene3D" id="3.40.50.720">
    <property type="entry name" value="NAD(P)-binding Rossmann-like Domain"/>
    <property type="match status" value="1"/>
</dbReference>
<comment type="catalytic activity">
    <reaction evidence="8">
        <text>2-C-methyl-D-erythritol 4-phosphate + NADP(+) = 1-deoxy-D-xylulose 5-phosphate + NADPH + H(+)</text>
        <dbReference type="Rhea" id="RHEA:13717"/>
        <dbReference type="ChEBI" id="CHEBI:15378"/>
        <dbReference type="ChEBI" id="CHEBI:57783"/>
        <dbReference type="ChEBI" id="CHEBI:57792"/>
        <dbReference type="ChEBI" id="CHEBI:58262"/>
        <dbReference type="ChEBI" id="CHEBI:58349"/>
        <dbReference type="EC" id="1.1.1.267"/>
    </reaction>
    <physiologicalReaction direction="right-to-left" evidence="8">
        <dbReference type="Rhea" id="RHEA:13719"/>
    </physiologicalReaction>
</comment>
<feature type="binding site" evidence="9">
    <location>
        <position position="123"/>
    </location>
    <ligand>
        <name>1-deoxy-D-xylulose 5-phosphate</name>
        <dbReference type="ChEBI" id="CHEBI:57792"/>
    </ligand>
</feature>
<evidence type="ECO:0000256" key="4">
    <source>
        <dbReference type="ARBA" id="ARBA00022857"/>
    </source>
</evidence>
<evidence type="ECO:0000259" key="10">
    <source>
        <dbReference type="Pfam" id="PF02670"/>
    </source>
</evidence>
<feature type="binding site" evidence="9">
    <location>
        <position position="11"/>
    </location>
    <ligand>
        <name>NADPH</name>
        <dbReference type="ChEBI" id="CHEBI:57783"/>
    </ligand>
</feature>
<evidence type="ECO:0000256" key="6">
    <source>
        <dbReference type="ARBA" id="ARBA00023211"/>
    </source>
</evidence>
<feature type="binding site" evidence="9">
    <location>
        <position position="219"/>
    </location>
    <ligand>
        <name>1-deoxy-D-xylulose 5-phosphate</name>
        <dbReference type="ChEBI" id="CHEBI:57792"/>
    </ligand>
</feature>
<dbReference type="SUPFAM" id="SSF69055">
    <property type="entry name" value="1-deoxy-D-xylulose-5-phosphate reductoisomerase, C-terminal domain"/>
    <property type="match status" value="1"/>
</dbReference>
<evidence type="ECO:0000256" key="8">
    <source>
        <dbReference type="ARBA" id="ARBA00048543"/>
    </source>
</evidence>
<dbReference type="NCBIfam" id="NF009114">
    <property type="entry name" value="PRK12464.1"/>
    <property type="match status" value="1"/>
</dbReference>
<feature type="binding site" evidence="9">
    <location>
        <position position="148"/>
    </location>
    <ligand>
        <name>Mn(2+)</name>
        <dbReference type="ChEBI" id="CHEBI:29035"/>
    </ligand>
</feature>
<proteinExistence type="inferred from homology"/>
<dbReference type="EMBL" id="BAAFGK010000002">
    <property type="protein sequence ID" value="GAB0056353.1"/>
    <property type="molecule type" value="Genomic_DNA"/>
</dbReference>
<dbReference type="Gene3D" id="1.10.1740.10">
    <property type="match status" value="1"/>
</dbReference>
<feature type="binding site" evidence="9">
    <location>
        <position position="149"/>
    </location>
    <ligand>
        <name>1-deoxy-D-xylulose 5-phosphate</name>
        <dbReference type="ChEBI" id="CHEBI:57792"/>
    </ligand>
</feature>
<comment type="pathway">
    <text evidence="1 9">Isoprenoid biosynthesis; isopentenyl diphosphate biosynthesis via DXP pathway; isopentenyl diphosphate from 1-deoxy-D-xylulose 5-phosphate: step 1/6.</text>
</comment>
<evidence type="ECO:0000256" key="5">
    <source>
        <dbReference type="ARBA" id="ARBA00023002"/>
    </source>
</evidence>
<feature type="binding site" evidence="9">
    <location>
        <position position="124"/>
    </location>
    <ligand>
        <name>NADPH</name>
        <dbReference type="ChEBI" id="CHEBI:57783"/>
    </ligand>
</feature>
<feature type="binding site" evidence="9">
    <location>
        <position position="38"/>
    </location>
    <ligand>
        <name>NADPH</name>
        <dbReference type="ChEBI" id="CHEBI:57783"/>
    </ligand>
</feature>
<evidence type="ECO:0000313" key="13">
    <source>
        <dbReference type="EMBL" id="GAB0056353.1"/>
    </source>
</evidence>
<feature type="binding site" evidence="9">
    <location>
        <position position="225"/>
    </location>
    <ligand>
        <name>1-deoxy-D-xylulose 5-phosphate</name>
        <dbReference type="ChEBI" id="CHEBI:57792"/>
    </ligand>
</feature>
<organism evidence="13 14">
    <name type="scientific">Candidatus Magnetaquiglobus chichijimensis</name>
    <dbReference type="NCBI Taxonomy" id="3141448"/>
    <lineage>
        <taxon>Bacteria</taxon>
        <taxon>Pseudomonadati</taxon>
        <taxon>Pseudomonadota</taxon>
        <taxon>Magnetococcia</taxon>
        <taxon>Magnetococcales</taxon>
        <taxon>Candidatus Magnetaquicoccaceae</taxon>
        <taxon>Candidatus Magnetaquiglobus</taxon>
    </lineage>
</organism>
<feature type="binding site" evidence="9">
    <location>
        <position position="228"/>
    </location>
    <ligand>
        <name>1-deoxy-D-xylulose 5-phosphate</name>
        <dbReference type="ChEBI" id="CHEBI:57792"/>
    </ligand>
</feature>
<evidence type="ECO:0000256" key="1">
    <source>
        <dbReference type="ARBA" id="ARBA00005094"/>
    </source>
</evidence>
<dbReference type="InterPro" id="IPR036291">
    <property type="entry name" value="NAD(P)-bd_dom_sf"/>
</dbReference>
<dbReference type="GO" id="GO:0030604">
    <property type="term" value="F:1-deoxy-D-xylulose-5-phosphate reductoisomerase activity"/>
    <property type="evidence" value="ECO:0007669"/>
    <property type="project" value="UniProtKB-EC"/>
</dbReference>
<dbReference type="InterPro" id="IPR026877">
    <property type="entry name" value="DXPR_C"/>
</dbReference>
<dbReference type="InterPro" id="IPR013512">
    <property type="entry name" value="DXP_reductoisomerase_N"/>
</dbReference>
<feature type="binding site" evidence="9">
    <location>
        <position position="36"/>
    </location>
    <ligand>
        <name>NADPH</name>
        <dbReference type="ChEBI" id="CHEBI:57783"/>
    </ligand>
</feature>
<dbReference type="SUPFAM" id="SSF51735">
    <property type="entry name" value="NAD(P)-binding Rossmann-fold domains"/>
    <property type="match status" value="1"/>
</dbReference>
<evidence type="ECO:0000256" key="2">
    <source>
        <dbReference type="ARBA" id="ARBA00006825"/>
    </source>
</evidence>
<feature type="binding site" evidence="9">
    <location>
        <position position="183"/>
    </location>
    <ligand>
        <name>1-deoxy-D-xylulose 5-phosphate</name>
        <dbReference type="ChEBI" id="CHEBI:57792"/>
    </ligand>
</feature>
<feature type="binding site" evidence="9">
    <location>
        <position position="228"/>
    </location>
    <ligand>
        <name>Mn(2+)</name>
        <dbReference type="ChEBI" id="CHEBI:29035"/>
    </ligand>
</feature>
<dbReference type="HAMAP" id="MF_00183">
    <property type="entry name" value="DXP_reductoisom"/>
    <property type="match status" value="1"/>
</dbReference>
<evidence type="ECO:0000259" key="11">
    <source>
        <dbReference type="Pfam" id="PF08436"/>
    </source>
</evidence>
<comment type="cofactor">
    <cofactor evidence="9">
        <name>Mg(2+)</name>
        <dbReference type="ChEBI" id="CHEBI:18420"/>
    </cofactor>
    <cofactor evidence="9">
        <name>Mn(2+)</name>
        <dbReference type="ChEBI" id="CHEBI:29035"/>
    </cofactor>
</comment>
<evidence type="ECO:0000256" key="3">
    <source>
        <dbReference type="ARBA" id="ARBA00022723"/>
    </source>
</evidence>
<sequence>MKRLAILGSTGSIGLSALDVVAACPERFEVVALAAGSNVRVMVEQARRFRPKVIALADEQAADAARRALAGESIEVLSGMAGVERVGGWPEATMVLSAMVGAAGLRPTLAALRAGKDVALANKECLVIAGSLFMAEAVKGGARVIPVDSEHSAIFQVLVNGRTRLDVGPLTTEPEVRLILTASGGPFKGWSRERLAAVTPDQALAHPNWNMGRKITIDSASCMNKGLEVIEAHHLFGVAAERIEVVVHPESIVHSMVAYADGSVLAQLGVPDMRTPIAVALAWPERISAPVPALDLPALGRLTFAGPPDPEAFPCLGLAYAALRAGGVAPAMLNAANEVAVAAFLEHRIGFLDIPRLIQGCLERSHAEGDGGSLEGLLAVDGWSRACAEAWIRRHADGVERN</sequence>
<dbReference type="PANTHER" id="PTHR30525">
    <property type="entry name" value="1-DEOXY-D-XYLULOSE 5-PHOSPHATE REDUCTOISOMERASE"/>
    <property type="match status" value="1"/>
</dbReference>
<dbReference type="Pfam" id="PF08436">
    <property type="entry name" value="DXP_redisom_C"/>
    <property type="match status" value="1"/>
</dbReference>
<feature type="domain" description="DXP reductoisomerase C-terminal" evidence="12">
    <location>
        <begin position="268"/>
        <end position="386"/>
    </location>
</feature>
<keyword evidence="7 9" id="KW-0414">Isoprene biosynthesis</keyword>
<comment type="function">
    <text evidence="9">Catalyzes the NADPH-dependent rearrangement and reduction of 1-deoxy-D-xylulose-5-phosphate (DXP) to 2-C-methyl-D-erythritol 4-phosphate (MEP).</text>
</comment>
<keyword evidence="9" id="KW-0460">Magnesium</keyword>
<dbReference type="InterPro" id="IPR013644">
    <property type="entry name" value="DXP_reductoisomerase_C"/>
</dbReference>
<evidence type="ECO:0000259" key="12">
    <source>
        <dbReference type="Pfam" id="PF13288"/>
    </source>
</evidence>
<accession>A0ABQ0C638</accession>
<feature type="binding site" evidence="9">
    <location>
        <position position="206"/>
    </location>
    <ligand>
        <name>1-deoxy-D-xylulose 5-phosphate</name>
        <dbReference type="ChEBI" id="CHEBI:57792"/>
    </ligand>
</feature>
<comment type="caution">
    <text evidence="9">Lacks conserved residue(s) required for the propagation of feature annotation.</text>
</comment>
<dbReference type="Pfam" id="PF02670">
    <property type="entry name" value="DXP_reductoisom"/>
    <property type="match status" value="1"/>
</dbReference>
<feature type="binding site" evidence="9">
    <location>
        <position position="12"/>
    </location>
    <ligand>
        <name>NADPH</name>
        <dbReference type="ChEBI" id="CHEBI:57783"/>
    </ligand>
</feature>
<dbReference type="NCBIfam" id="TIGR00243">
    <property type="entry name" value="Dxr"/>
    <property type="match status" value="1"/>
</dbReference>
<keyword evidence="14" id="KW-1185">Reference proteome</keyword>
<keyword evidence="6 9" id="KW-0464">Manganese</keyword>
<dbReference type="PANTHER" id="PTHR30525:SF0">
    <property type="entry name" value="1-DEOXY-D-XYLULOSE 5-PHOSPHATE REDUCTOISOMERASE, CHLOROPLASTIC"/>
    <property type="match status" value="1"/>
</dbReference>
<dbReference type="Pfam" id="PF13288">
    <property type="entry name" value="DXPR_C"/>
    <property type="match status" value="1"/>
</dbReference>
<feature type="binding site" evidence="9">
    <location>
        <position position="224"/>
    </location>
    <ligand>
        <name>1-deoxy-D-xylulose 5-phosphate</name>
        <dbReference type="ChEBI" id="CHEBI:57792"/>
    </ligand>
</feature>
<keyword evidence="3 9" id="KW-0479">Metal-binding</keyword>
<keyword evidence="4 9" id="KW-0521">NADP</keyword>
<feature type="binding site" evidence="9">
    <location>
        <position position="13"/>
    </location>
    <ligand>
        <name>NADPH</name>
        <dbReference type="ChEBI" id="CHEBI:57783"/>
    </ligand>
</feature>
<keyword evidence="5 9" id="KW-0560">Oxidoreductase</keyword>
<dbReference type="InterPro" id="IPR036169">
    <property type="entry name" value="DXPR_C_sf"/>
</dbReference>